<accession>A0A016SH14</accession>
<dbReference type="EMBL" id="JARK01001565">
    <property type="protein sequence ID" value="EYB89636.1"/>
    <property type="molecule type" value="Genomic_DNA"/>
</dbReference>
<comment type="caution">
    <text evidence="1">The sequence shown here is derived from an EMBL/GenBank/DDBJ whole genome shotgun (WGS) entry which is preliminary data.</text>
</comment>
<organism evidence="1 2">
    <name type="scientific">Ancylostoma ceylanicum</name>
    <dbReference type="NCBI Taxonomy" id="53326"/>
    <lineage>
        <taxon>Eukaryota</taxon>
        <taxon>Metazoa</taxon>
        <taxon>Ecdysozoa</taxon>
        <taxon>Nematoda</taxon>
        <taxon>Chromadorea</taxon>
        <taxon>Rhabditida</taxon>
        <taxon>Rhabditina</taxon>
        <taxon>Rhabditomorpha</taxon>
        <taxon>Strongyloidea</taxon>
        <taxon>Ancylostomatidae</taxon>
        <taxon>Ancylostomatinae</taxon>
        <taxon>Ancylostoma</taxon>
    </lineage>
</organism>
<evidence type="ECO:0000313" key="1">
    <source>
        <dbReference type="EMBL" id="EYB89636.1"/>
    </source>
</evidence>
<proteinExistence type="predicted"/>
<keyword evidence="2" id="KW-1185">Reference proteome</keyword>
<dbReference type="Proteomes" id="UP000024635">
    <property type="component" value="Unassembled WGS sequence"/>
</dbReference>
<sequence length="75" mass="8267">MSIKTVSNNIIYFTSGAVLVLDFCQSKINIELWSVNPEPQNSSSTISLLISMLGNLPGRLPCRRTLLSGPLKQFL</sequence>
<dbReference type="AlphaFoldDB" id="A0A016SH14"/>
<gene>
    <name evidence="1" type="primary">Acey_s0229.g2906</name>
    <name evidence="1" type="ORF">Y032_0229g2906</name>
</gene>
<evidence type="ECO:0000313" key="2">
    <source>
        <dbReference type="Proteomes" id="UP000024635"/>
    </source>
</evidence>
<protein>
    <submittedName>
        <fullName evidence="1">Uncharacterized protein</fullName>
    </submittedName>
</protein>
<name>A0A016SH14_9BILA</name>
<reference evidence="2" key="1">
    <citation type="journal article" date="2015" name="Nat. Genet.">
        <title>The genome and transcriptome of the zoonotic hookworm Ancylostoma ceylanicum identify infection-specific gene families.</title>
        <authorList>
            <person name="Schwarz E.M."/>
            <person name="Hu Y."/>
            <person name="Antoshechkin I."/>
            <person name="Miller M.M."/>
            <person name="Sternberg P.W."/>
            <person name="Aroian R.V."/>
        </authorList>
    </citation>
    <scope>NUCLEOTIDE SEQUENCE</scope>
    <source>
        <strain evidence="2">HY135</strain>
    </source>
</reference>